<dbReference type="InterPro" id="IPR036249">
    <property type="entry name" value="Thioredoxin-like_sf"/>
</dbReference>
<dbReference type="SMART" id="SM00100">
    <property type="entry name" value="cNMP"/>
    <property type="match status" value="1"/>
</dbReference>
<dbReference type="SUPFAM" id="SSF47473">
    <property type="entry name" value="EF-hand"/>
    <property type="match status" value="1"/>
</dbReference>
<keyword evidence="6" id="KW-1185">Reference proteome</keyword>
<dbReference type="Gene3D" id="2.60.120.10">
    <property type="entry name" value="Jelly Rolls"/>
    <property type="match status" value="1"/>
</dbReference>
<dbReference type="InterPro" id="IPR000595">
    <property type="entry name" value="cNMP-bd_dom"/>
</dbReference>
<evidence type="ECO:0000259" key="3">
    <source>
        <dbReference type="PROSITE" id="PS50042"/>
    </source>
</evidence>
<proteinExistence type="predicted"/>
<sequence>MKKRFLHLLFLVTPSVTCFQARFCFNSRGVESPHQLSSQLSSSSASSSASSLHSNKGYGNSYLDSLGSERNPNPVFPTTPSTTTRSDGINQGMSQSHPREEKDPVSSASAPAASSTWGPSQHQTPAEALLDTADSASLPTSDDIDIDGFQVSSNGMYQIQTEEEYRKLITAFPNKLIVVKFFATFCRSCKSLAPKMLAVMKDDQLEGLPILWAEFSAHRRNKDCFKRLGVITIPTVHIYDGDRGLVENFPCPPSKVSLLKKKLARIINTRVDPNTRQLLLPEAAIDGEEASLEPRVERTIMNNELISTEHLDFLRNDLPFFQDLTDDEFDTMMQQARLLTFDAGDVIMRQGMPGTCFYVIKSGSIEMSIKSRFDDPISTPPTYLGGVVSTLRKFDYFGERALTTGEPFAASFRSLDKVRCFAFHVDIIPPSSILSRKREATQQTIDMLSQRYVLPEDYKSPNFYSTKRDEGILDLLVRFKQIRQAARCLDYVMQNGVNWGDSGSIARRTMLVRKLTYAQQNEYNDIFNIVDVGRRGRIKLQQIREFLANATKEFKNGLGGQEAADLVAQQQANQYFPDGDILIAREEFMGVMAEAEFYNLFKETFQELDHENTGYVRAGDLDQILGGVRDLIGDKRHTSIVDVDDKDMLVDYEQFSRMLLGAAI</sequence>
<evidence type="ECO:0000256" key="2">
    <source>
        <dbReference type="SAM" id="SignalP"/>
    </source>
</evidence>
<dbReference type="InterPro" id="IPR050503">
    <property type="entry name" value="cAMP-dep_PK_reg_su-like"/>
</dbReference>
<dbReference type="PROSITE" id="PS51352">
    <property type="entry name" value="THIOREDOXIN_2"/>
    <property type="match status" value="1"/>
</dbReference>
<feature type="domain" description="Thioredoxin" evidence="4">
    <location>
        <begin position="127"/>
        <end position="268"/>
    </location>
</feature>
<feature type="compositionally biased region" description="Low complexity" evidence="1">
    <location>
        <begin position="106"/>
        <end position="115"/>
    </location>
</feature>
<dbReference type="CDD" id="cd02947">
    <property type="entry name" value="TRX_family"/>
    <property type="match status" value="1"/>
</dbReference>
<protein>
    <recommendedName>
        <fullName evidence="7">Calmodulin</fullName>
    </recommendedName>
</protein>
<dbReference type="Gene3D" id="3.40.30.10">
    <property type="entry name" value="Glutaredoxin"/>
    <property type="match status" value="1"/>
</dbReference>
<dbReference type="InterPro" id="IPR018490">
    <property type="entry name" value="cNMP-bd_dom_sf"/>
</dbReference>
<evidence type="ECO:0000256" key="1">
    <source>
        <dbReference type="SAM" id="MobiDB-lite"/>
    </source>
</evidence>
<dbReference type="GO" id="GO:0005829">
    <property type="term" value="C:cytosol"/>
    <property type="evidence" value="ECO:0007669"/>
    <property type="project" value="TreeGrafter"/>
</dbReference>
<feature type="chain" id="PRO_5042141508" description="Calmodulin" evidence="2">
    <location>
        <begin position="19"/>
        <end position="664"/>
    </location>
</feature>
<dbReference type="EMBL" id="CAKOGP040002247">
    <property type="protein sequence ID" value="CAJ1966059.1"/>
    <property type="molecule type" value="Genomic_DNA"/>
</dbReference>
<dbReference type="PROSITE" id="PS50042">
    <property type="entry name" value="CNMP_BINDING_3"/>
    <property type="match status" value="1"/>
</dbReference>
<dbReference type="InterPro" id="IPR011992">
    <property type="entry name" value="EF-hand-dom_pair"/>
</dbReference>
<feature type="compositionally biased region" description="Polar residues" evidence="1">
    <location>
        <begin position="68"/>
        <end position="96"/>
    </location>
</feature>
<dbReference type="AlphaFoldDB" id="A0AAD2G865"/>
<feature type="compositionally biased region" description="Low complexity" evidence="1">
    <location>
        <begin position="34"/>
        <end position="54"/>
    </location>
</feature>
<dbReference type="CDD" id="cd00038">
    <property type="entry name" value="CAP_ED"/>
    <property type="match status" value="1"/>
</dbReference>
<dbReference type="Proteomes" id="UP001295423">
    <property type="component" value="Unassembled WGS sequence"/>
</dbReference>
<dbReference type="PRINTS" id="PR00103">
    <property type="entry name" value="CAMPKINASE"/>
</dbReference>
<dbReference type="Gene3D" id="1.10.238.10">
    <property type="entry name" value="EF-hand"/>
    <property type="match status" value="1"/>
</dbReference>
<dbReference type="SUPFAM" id="SSF51206">
    <property type="entry name" value="cAMP-binding domain-like"/>
    <property type="match status" value="1"/>
</dbReference>
<dbReference type="InterPro" id="IPR014710">
    <property type="entry name" value="RmlC-like_jellyroll"/>
</dbReference>
<dbReference type="PANTHER" id="PTHR11635">
    <property type="entry name" value="CAMP-DEPENDENT PROTEIN KINASE REGULATORY CHAIN"/>
    <property type="match status" value="1"/>
</dbReference>
<name>A0AAD2G865_9STRA</name>
<dbReference type="InterPro" id="IPR013766">
    <property type="entry name" value="Thioredoxin_domain"/>
</dbReference>
<feature type="signal peptide" evidence="2">
    <location>
        <begin position="1"/>
        <end position="18"/>
    </location>
</feature>
<organism evidence="5 6">
    <name type="scientific">Cylindrotheca closterium</name>
    <dbReference type="NCBI Taxonomy" id="2856"/>
    <lineage>
        <taxon>Eukaryota</taxon>
        <taxon>Sar</taxon>
        <taxon>Stramenopiles</taxon>
        <taxon>Ochrophyta</taxon>
        <taxon>Bacillariophyta</taxon>
        <taxon>Bacillariophyceae</taxon>
        <taxon>Bacillariophycidae</taxon>
        <taxon>Bacillariales</taxon>
        <taxon>Bacillariaceae</taxon>
        <taxon>Cylindrotheca</taxon>
    </lineage>
</organism>
<evidence type="ECO:0008006" key="7">
    <source>
        <dbReference type="Google" id="ProtNLM"/>
    </source>
</evidence>
<dbReference type="SUPFAM" id="SSF52833">
    <property type="entry name" value="Thioredoxin-like"/>
    <property type="match status" value="1"/>
</dbReference>
<evidence type="ECO:0000259" key="4">
    <source>
        <dbReference type="PROSITE" id="PS51352"/>
    </source>
</evidence>
<evidence type="ECO:0000313" key="6">
    <source>
        <dbReference type="Proteomes" id="UP001295423"/>
    </source>
</evidence>
<dbReference type="GO" id="GO:0005952">
    <property type="term" value="C:cAMP-dependent protein kinase complex"/>
    <property type="evidence" value="ECO:0007669"/>
    <property type="project" value="InterPro"/>
</dbReference>
<dbReference type="Pfam" id="PF00027">
    <property type="entry name" value="cNMP_binding"/>
    <property type="match status" value="1"/>
</dbReference>
<dbReference type="PANTHER" id="PTHR11635:SF152">
    <property type="entry name" value="CAMP-DEPENDENT PROTEIN KINASE TYPE I REGULATORY SUBUNIT-RELATED"/>
    <property type="match status" value="1"/>
</dbReference>
<evidence type="ECO:0000313" key="5">
    <source>
        <dbReference type="EMBL" id="CAJ1966059.1"/>
    </source>
</evidence>
<reference evidence="5" key="1">
    <citation type="submission" date="2023-08" db="EMBL/GenBank/DDBJ databases">
        <authorList>
            <person name="Audoor S."/>
            <person name="Bilcke G."/>
        </authorList>
    </citation>
    <scope>NUCLEOTIDE SEQUENCE</scope>
</reference>
<accession>A0AAD2G865</accession>
<dbReference type="Pfam" id="PF00085">
    <property type="entry name" value="Thioredoxin"/>
    <property type="match status" value="1"/>
</dbReference>
<feature type="region of interest" description="Disordered" evidence="1">
    <location>
        <begin position="34"/>
        <end position="125"/>
    </location>
</feature>
<keyword evidence="2" id="KW-0732">Signal</keyword>
<feature type="domain" description="Cyclic nucleotide-binding" evidence="3">
    <location>
        <begin position="320"/>
        <end position="423"/>
    </location>
</feature>
<comment type="caution">
    <text evidence="5">The sequence shown here is derived from an EMBL/GenBank/DDBJ whole genome shotgun (WGS) entry which is preliminary data.</text>
</comment>
<gene>
    <name evidence="5" type="ORF">CYCCA115_LOCUS21643</name>
</gene>